<dbReference type="SUPFAM" id="SSF52768">
    <property type="entry name" value="Arginase/deacetylase"/>
    <property type="match status" value="1"/>
</dbReference>
<dbReference type="InterPro" id="IPR037138">
    <property type="entry name" value="His_deacetylse_dom_sf"/>
</dbReference>
<dbReference type="CDD" id="cd09992">
    <property type="entry name" value="HDAC_classII"/>
    <property type="match status" value="1"/>
</dbReference>
<reference evidence="3 4" key="1">
    <citation type="submission" date="2015-02" db="EMBL/GenBank/DDBJ databases">
        <title>Draft genome of a novel marine cyanobacterium (Chroococcales) isolated from South Atlantic Ocean.</title>
        <authorList>
            <person name="Rigonato J."/>
            <person name="Alvarenga D.O."/>
            <person name="Branco L.H."/>
            <person name="Varani A.M."/>
            <person name="Brandini F.P."/>
            <person name="Fiore M.F."/>
        </authorList>
    </citation>
    <scope>NUCLEOTIDE SEQUENCE [LARGE SCALE GENOMIC DNA]</scope>
    <source>
        <strain evidence="3 4">CENA595</strain>
    </source>
</reference>
<dbReference type="Pfam" id="PF00850">
    <property type="entry name" value="Hist_deacetyl"/>
    <property type="match status" value="1"/>
</dbReference>
<evidence type="ECO:0000256" key="1">
    <source>
        <dbReference type="ARBA" id="ARBA00005947"/>
    </source>
</evidence>
<dbReference type="OrthoDB" id="9808367at2"/>
<comment type="similarity">
    <text evidence="1">Belongs to the histone deacetylase family.</text>
</comment>
<dbReference type="GO" id="GO:0004407">
    <property type="term" value="F:histone deacetylase activity"/>
    <property type="evidence" value="ECO:0007669"/>
    <property type="project" value="TreeGrafter"/>
</dbReference>
<dbReference type="STRING" id="1618023.UH38_00635"/>
<dbReference type="PRINTS" id="PR01270">
    <property type="entry name" value="HDASUPER"/>
</dbReference>
<dbReference type="InterPro" id="IPR000286">
    <property type="entry name" value="HDACs"/>
</dbReference>
<name>A0A0D8ZX42_9CYAN</name>
<dbReference type="PANTHER" id="PTHR10625">
    <property type="entry name" value="HISTONE DEACETYLASE HDAC1-RELATED"/>
    <property type="match status" value="1"/>
</dbReference>
<evidence type="ECO:0000259" key="2">
    <source>
        <dbReference type="Pfam" id="PF00850"/>
    </source>
</evidence>
<protein>
    <recommendedName>
        <fullName evidence="2">Histone deacetylase domain-containing protein</fullName>
    </recommendedName>
</protein>
<proteinExistence type="inferred from homology"/>
<keyword evidence="4" id="KW-1185">Reference proteome</keyword>
<accession>A0A0D8ZX42</accession>
<dbReference type="EMBL" id="JYON01000001">
    <property type="protein sequence ID" value="KJH73333.1"/>
    <property type="molecule type" value="Genomic_DNA"/>
</dbReference>
<feature type="domain" description="Histone deacetylase" evidence="2">
    <location>
        <begin position="19"/>
        <end position="302"/>
    </location>
</feature>
<organism evidence="3 4">
    <name type="scientific">Aliterella atlantica CENA595</name>
    <dbReference type="NCBI Taxonomy" id="1618023"/>
    <lineage>
        <taxon>Bacteria</taxon>
        <taxon>Bacillati</taxon>
        <taxon>Cyanobacteriota</taxon>
        <taxon>Cyanophyceae</taxon>
        <taxon>Chroococcidiopsidales</taxon>
        <taxon>Aliterellaceae</taxon>
        <taxon>Aliterella</taxon>
    </lineage>
</organism>
<dbReference type="Proteomes" id="UP000032452">
    <property type="component" value="Unassembled WGS sequence"/>
</dbReference>
<comment type="caution">
    <text evidence="3">The sequence shown here is derived from an EMBL/GenBank/DDBJ whole genome shotgun (WGS) entry which is preliminary data.</text>
</comment>
<dbReference type="PATRIC" id="fig|1618023.3.peg.1349"/>
<gene>
    <name evidence="3" type="ORF">UH38_00635</name>
</gene>
<sequence>MLPVIYSDEFLNHKTGRYHPEAPERLSAIAKALKASAFSPQLEWRSPTPVDEDRVIASIYKVHTAAHINTVEHLAKRGGGYIDPDTPVSPASYDVGLLAVSAWLDGVDAVLETNKPAFVLARPPGHHAESDRGMGFCLFSNAAIAATYALKRPEINRVAILDWDVHHGNGTQEVVENNPQIAYCSLHQFPFYPGTGSASEQGGYKNVLNLPILAGSTIEVYQQLFEKTVIPFFANFQPDLLIVSAGYDANAADPLAGVNLKPQDYKILTQYCLNLTTKIVFGLEGGYDLDALSRSVVATIEQCLKQA</sequence>
<evidence type="ECO:0000313" key="3">
    <source>
        <dbReference type="EMBL" id="KJH73333.1"/>
    </source>
</evidence>
<dbReference type="AlphaFoldDB" id="A0A0D8ZX42"/>
<dbReference type="InterPro" id="IPR023696">
    <property type="entry name" value="Ureohydrolase_dom_sf"/>
</dbReference>
<evidence type="ECO:0000313" key="4">
    <source>
        <dbReference type="Proteomes" id="UP000032452"/>
    </source>
</evidence>
<dbReference type="Gene3D" id="3.40.800.20">
    <property type="entry name" value="Histone deacetylase domain"/>
    <property type="match status" value="1"/>
</dbReference>
<dbReference type="GO" id="GO:0040029">
    <property type="term" value="P:epigenetic regulation of gene expression"/>
    <property type="evidence" value="ECO:0007669"/>
    <property type="project" value="TreeGrafter"/>
</dbReference>
<dbReference type="RefSeq" id="WP_045052671.1">
    <property type="nucleotide sequence ID" value="NZ_CAWMDP010000017.1"/>
</dbReference>
<dbReference type="InterPro" id="IPR023801">
    <property type="entry name" value="His_deacetylse_dom"/>
</dbReference>
<dbReference type="PANTHER" id="PTHR10625:SF10">
    <property type="entry name" value="HISTONE DEACETYLASE HDAC1"/>
    <property type="match status" value="1"/>
</dbReference>